<organism evidence="1 2">
    <name type="scientific">Racocetra persica</name>
    <dbReference type="NCBI Taxonomy" id="160502"/>
    <lineage>
        <taxon>Eukaryota</taxon>
        <taxon>Fungi</taxon>
        <taxon>Fungi incertae sedis</taxon>
        <taxon>Mucoromycota</taxon>
        <taxon>Glomeromycotina</taxon>
        <taxon>Glomeromycetes</taxon>
        <taxon>Diversisporales</taxon>
        <taxon>Gigasporaceae</taxon>
        <taxon>Racocetra</taxon>
    </lineage>
</organism>
<dbReference type="EMBL" id="CAJVQC010131820">
    <property type="protein sequence ID" value="CAG8841819.1"/>
    <property type="molecule type" value="Genomic_DNA"/>
</dbReference>
<protein>
    <submittedName>
        <fullName evidence="1">6415_t:CDS:1</fullName>
    </submittedName>
</protein>
<comment type="caution">
    <text evidence="1">The sequence shown here is derived from an EMBL/GenBank/DDBJ whole genome shotgun (WGS) entry which is preliminary data.</text>
</comment>
<dbReference type="Proteomes" id="UP000789920">
    <property type="component" value="Unassembled WGS sequence"/>
</dbReference>
<evidence type="ECO:0000313" key="2">
    <source>
        <dbReference type="Proteomes" id="UP000789920"/>
    </source>
</evidence>
<accession>A0ACA9SLK4</accession>
<reference evidence="1" key="1">
    <citation type="submission" date="2021-06" db="EMBL/GenBank/DDBJ databases">
        <authorList>
            <person name="Kallberg Y."/>
            <person name="Tangrot J."/>
            <person name="Rosling A."/>
        </authorList>
    </citation>
    <scope>NUCLEOTIDE SEQUENCE</scope>
    <source>
        <strain evidence="1">MA461A</strain>
    </source>
</reference>
<evidence type="ECO:0000313" key="1">
    <source>
        <dbReference type="EMBL" id="CAG8841819.1"/>
    </source>
</evidence>
<feature type="non-terminal residue" evidence="1">
    <location>
        <position position="41"/>
    </location>
</feature>
<gene>
    <name evidence="1" type="ORF">RPERSI_LOCUS32038</name>
</gene>
<proteinExistence type="predicted"/>
<feature type="non-terminal residue" evidence="1">
    <location>
        <position position="1"/>
    </location>
</feature>
<sequence length="41" mass="4527">FESIGDGLLIVDIRAGNLHYEKQVTLSSEVAEQSTIHTELL</sequence>
<keyword evidence="2" id="KW-1185">Reference proteome</keyword>
<name>A0ACA9SLK4_9GLOM</name>